<reference evidence="2 3" key="1">
    <citation type="submission" date="2024-06" db="EMBL/GenBank/DDBJ databases">
        <title>Genomic Encyclopedia of Type Strains, Phase IV (KMG-IV): sequencing the most valuable type-strain genomes for metagenomic binning, comparative biology and taxonomic classification.</title>
        <authorList>
            <person name="Goeker M."/>
        </authorList>
    </citation>
    <scope>NUCLEOTIDE SEQUENCE [LARGE SCALE GENOMIC DNA]</scope>
    <source>
        <strain evidence="2 3">DSM 29288</strain>
    </source>
</reference>
<protein>
    <submittedName>
        <fullName evidence="2">Uncharacterized protein</fullName>
    </submittedName>
</protein>
<dbReference type="Proteomes" id="UP001549077">
    <property type="component" value="Unassembled WGS sequence"/>
</dbReference>
<evidence type="ECO:0000313" key="2">
    <source>
        <dbReference type="EMBL" id="MET3758531.1"/>
    </source>
</evidence>
<evidence type="ECO:0000313" key="3">
    <source>
        <dbReference type="Proteomes" id="UP001549077"/>
    </source>
</evidence>
<feature type="region of interest" description="Disordered" evidence="1">
    <location>
        <begin position="46"/>
        <end position="79"/>
    </location>
</feature>
<evidence type="ECO:0000256" key="1">
    <source>
        <dbReference type="SAM" id="MobiDB-lite"/>
    </source>
</evidence>
<proteinExistence type="predicted"/>
<comment type="caution">
    <text evidence="2">The sequence shown here is derived from an EMBL/GenBank/DDBJ whole genome shotgun (WGS) entry which is preliminary data.</text>
</comment>
<keyword evidence="3" id="KW-1185">Reference proteome</keyword>
<organism evidence="2 3">
    <name type="scientific">Rhizobium binae</name>
    <dbReference type="NCBI Taxonomy" id="1138190"/>
    <lineage>
        <taxon>Bacteria</taxon>
        <taxon>Pseudomonadati</taxon>
        <taxon>Pseudomonadota</taxon>
        <taxon>Alphaproteobacteria</taxon>
        <taxon>Hyphomicrobiales</taxon>
        <taxon>Rhizobiaceae</taxon>
        <taxon>Rhizobium/Agrobacterium group</taxon>
        <taxon>Rhizobium</taxon>
    </lineage>
</organism>
<feature type="compositionally biased region" description="Polar residues" evidence="1">
    <location>
        <begin position="67"/>
        <end position="79"/>
    </location>
</feature>
<dbReference type="EMBL" id="JBEPMY010000031">
    <property type="protein sequence ID" value="MET3758531.1"/>
    <property type="molecule type" value="Genomic_DNA"/>
</dbReference>
<sequence>MIWTAMNIGAETVYTFYTRLRNTKFAWPSLALPTAAELIFRVGGRGPARLAEPRGPQSRFGRDQINWKPSSPSTSVSVA</sequence>
<name>A0ABV2MQ50_9HYPH</name>
<accession>A0ABV2MQ50</accession>
<gene>
    <name evidence="2" type="ORF">ABID08_005913</name>
</gene>